<feature type="transmembrane region" description="Helical" evidence="1">
    <location>
        <begin position="57"/>
        <end position="76"/>
    </location>
</feature>
<sequence>MKSILFKISGILILLSALLFMFYPLAASWVMAFSVALFSVITVTSPYSGKSIRGKRLYNFQILSCLLMIAATYLMFKNRNEWVLVMVAGGIFLLYSSYVLPKELEKEKKG</sequence>
<organism evidence="2 3">
    <name type="scientific">Fermentimonas caenicola</name>
    <dbReference type="NCBI Taxonomy" id="1562970"/>
    <lineage>
        <taxon>Bacteria</taxon>
        <taxon>Pseudomonadati</taxon>
        <taxon>Bacteroidota</taxon>
        <taxon>Bacteroidia</taxon>
        <taxon>Bacteroidales</taxon>
        <taxon>Dysgonomonadaceae</taxon>
        <taxon>Fermentimonas</taxon>
    </lineage>
</organism>
<dbReference type="OrthoDB" id="997397at2"/>
<feature type="transmembrane region" description="Helical" evidence="1">
    <location>
        <begin position="82"/>
        <end position="100"/>
    </location>
</feature>
<name>A0A098BZ25_9BACT</name>
<evidence type="ECO:0000256" key="1">
    <source>
        <dbReference type="SAM" id="Phobius"/>
    </source>
</evidence>
<dbReference type="AlphaFoldDB" id="A0A098BZ25"/>
<dbReference type="STRING" id="1562970.ING2E5B_1188"/>
<evidence type="ECO:0000313" key="3">
    <source>
        <dbReference type="Proteomes" id="UP000032417"/>
    </source>
</evidence>
<protein>
    <submittedName>
        <fullName evidence="2">Uncharacterized protein</fullName>
    </submittedName>
</protein>
<reference evidence="2 3" key="1">
    <citation type="submission" date="2014-08" db="EMBL/GenBank/DDBJ databases">
        <authorList>
            <person name="Wibberg D."/>
        </authorList>
    </citation>
    <scope>NUCLEOTIDE SEQUENCE [LARGE SCALE GENOMIC DNA]</scope>
    <source>
        <strain evidence="3">ING2-E5B</strain>
    </source>
</reference>
<dbReference type="HOGENOM" id="CLU_157943_1_0_10"/>
<accession>A0A098BZ25</accession>
<feature type="transmembrane region" description="Helical" evidence="1">
    <location>
        <begin position="29"/>
        <end position="45"/>
    </location>
</feature>
<keyword evidence="3" id="KW-1185">Reference proteome</keyword>
<dbReference type="EMBL" id="LN515532">
    <property type="protein sequence ID" value="CEA15940.1"/>
    <property type="molecule type" value="Genomic_DNA"/>
</dbReference>
<gene>
    <name evidence="2" type="ORF">ING2E5B_1188</name>
</gene>
<keyword evidence="1" id="KW-0812">Transmembrane</keyword>
<keyword evidence="1" id="KW-0472">Membrane</keyword>
<keyword evidence="1" id="KW-1133">Transmembrane helix</keyword>
<feature type="transmembrane region" description="Helical" evidence="1">
    <location>
        <begin position="5"/>
        <end position="23"/>
    </location>
</feature>
<proteinExistence type="predicted"/>
<evidence type="ECO:0000313" key="2">
    <source>
        <dbReference type="EMBL" id="CEA15940.1"/>
    </source>
</evidence>
<dbReference type="KEGG" id="pbt:ING2E5B_1188"/>
<dbReference type="Proteomes" id="UP000032417">
    <property type="component" value="Chromosome 1"/>
</dbReference>